<dbReference type="EMBL" id="JAGKTC010000003">
    <property type="protein sequence ID" value="MBP3985291.1"/>
    <property type="molecule type" value="Genomic_DNA"/>
</dbReference>
<dbReference type="InterPro" id="IPR036680">
    <property type="entry name" value="SPOR-like_sf"/>
</dbReference>
<gene>
    <name evidence="2" type="ORF">J5837_12835</name>
</gene>
<dbReference type="GO" id="GO:0042834">
    <property type="term" value="F:peptidoglycan binding"/>
    <property type="evidence" value="ECO:0007669"/>
    <property type="project" value="InterPro"/>
</dbReference>
<dbReference type="RefSeq" id="WP_210537165.1">
    <property type="nucleotide sequence ID" value="NZ_JAGKTC010000003.1"/>
</dbReference>
<feature type="domain" description="SPOR" evidence="1">
    <location>
        <begin position="52"/>
        <end position="132"/>
    </location>
</feature>
<comment type="caution">
    <text evidence="2">The sequence shown here is derived from an EMBL/GenBank/DDBJ whole genome shotgun (WGS) entry which is preliminary data.</text>
</comment>
<dbReference type="Proteomes" id="UP000673447">
    <property type="component" value="Unassembled WGS sequence"/>
</dbReference>
<protein>
    <submittedName>
        <fullName evidence="2">SPOR domain-containing protein</fullName>
    </submittedName>
</protein>
<sequence>MTEKDLSAALASERSGNIAAAVATRFQPGGRQKNPIEMPRDREGRTSAAIIRSSATDYLLQVGAFREVAKADALRARIGFLGLTSRLDRREIAGRGYELYRVRLGPFENRMELERARETLRSAGVQSLPVSEIATR</sequence>
<name>A0A941AV02_9GAMM</name>
<evidence type="ECO:0000259" key="1">
    <source>
        <dbReference type="PROSITE" id="PS51724"/>
    </source>
</evidence>
<dbReference type="Pfam" id="PF05036">
    <property type="entry name" value="SPOR"/>
    <property type="match status" value="1"/>
</dbReference>
<keyword evidence="3" id="KW-1185">Reference proteome</keyword>
<dbReference type="PROSITE" id="PS51724">
    <property type="entry name" value="SPOR"/>
    <property type="match status" value="1"/>
</dbReference>
<reference evidence="2" key="1">
    <citation type="journal article" date="2016" name="Int. J. Syst. Evol. Microbiol.">
        <title>Pseudoxanthomonas helianthi sp. nov., isolated from roots of Jerusalem artichoke (Helianthus tuberosus).</title>
        <authorList>
            <person name="Kittiwongwattana C."/>
            <person name="Thawai C."/>
        </authorList>
    </citation>
    <scope>NUCLEOTIDE SEQUENCE</scope>
    <source>
        <strain evidence="2">110414</strain>
    </source>
</reference>
<organism evidence="2 3">
    <name type="scientific">Pseudoxanthomonas helianthi</name>
    <dbReference type="NCBI Taxonomy" id="1453541"/>
    <lineage>
        <taxon>Bacteria</taxon>
        <taxon>Pseudomonadati</taxon>
        <taxon>Pseudomonadota</taxon>
        <taxon>Gammaproteobacteria</taxon>
        <taxon>Lysobacterales</taxon>
        <taxon>Lysobacteraceae</taxon>
        <taxon>Pseudoxanthomonas</taxon>
    </lineage>
</organism>
<evidence type="ECO:0000313" key="3">
    <source>
        <dbReference type="Proteomes" id="UP000673447"/>
    </source>
</evidence>
<dbReference type="InterPro" id="IPR007730">
    <property type="entry name" value="SPOR-like_dom"/>
</dbReference>
<dbReference type="SUPFAM" id="SSF110997">
    <property type="entry name" value="Sporulation related repeat"/>
    <property type="match status" value="1"/>
</dbReference>
<dbReference type="Gene3D" id="3.30.70.1070">
    <property type="entry name" value="Sporulation related repeat"/>
    <property type="match status" value="1"/>
</dbReference>
<reference evidence="2" key="2">
    <citation type="submission" date="2021-03" db="EMBL/GenBank/DDBJ databases">
        <authorList>
            <person name="Cao W."/>
        </authorList>
    </citation>
    <scope>NUCLEOTIDE SEQUENCE</scope>
    <source>
        <strain evidence="2">110414</strain>
    </source>
</reference>
<dbReference type="AlphaFoldDB" id="A0A941AV02"/>
<accession>A0A941AV02</accession>
<proteinExistence type="predicted"/>
<evidence type="ECO:0000313" key="2">
    <source>
        <dbReference type="EMBL" id="MBP3985291.1"/>
    </source>
</evidence>